<evidence type="ECO:0000256" key="3">
    <source>
        <dbReference type="ARBA" id="ARBA00023002"/>
    </source>
</evidence>
<dbReference type="NCBIfam" id="NF006941">
    <property type="entry name" value="PRK09423.1"/>
    <property type="match status" value="1"/>
</dbReference>
<proteinExistence type="inferred from homology"/>
<dbReference type="Gene3D" id="1.20.1090.10">
    <property type="entry name" value="Dehydroquinate synthase-like - alpha domain"/>
    <property type="match status" value="1"/>
</dbReference>
<organism evidence="10 11">
    <name type="scientific">Yanshouia hominis</name>
    <dbReference type="NCBI Taxonomy" id="2763673"/>
    <lineage>
        <taxon>Bacteria</taxon>
        <taxon>Bacillati</taxon>
        <taxon>Bacillota</taxon>
        <taxon>Clostridia</taxon>
        <taxon>Eubacteriales</taxon>
        <taxon>Oscillospiraceae</taxon>
        <taxon>Yanshouia</taxon>
    </lineage>
</organism>
<protein>
    <recommendedName>
        <fullName evidence="7">Glycerol dehydrogenase</fullName>
        <ecNumber evidence="6">1.1.1.6</ecNumber>
    </recommendedName>
</protein>
<evidence type="ECO:0000256" key="8">
    <source>
        <dbReference type="ARBA" id="ARBA00049006"/>
    </source>
</evidence>
<dbReference type="InterPro" id="IPR016205">
    <property type="entry name" value="Glycerol_DH"/>
</dbReference>
<keyword evidence="11" id="KW-1185">Reference proteome</keyword>
<dbReference type="PIRSF" id="PIRSF000112">
    <property type="entry name" value="Glycerol_dehydrogenase"/>
    <property type="match status" value="1"/>
</dbReference>
<dbReference type="Proteomes" id="UP000658131">
    <property type="component" value="Unassembled WGS sequence"/>
</dbReference>
<evidence type="ECO:0000256" key="6">
    <source>
        <dbReference type="ARBA" id="ARBA00039147"/>
    </source>
</evidence>
<dbReference type="PANTHER" id="PTHR43616:SF5">
    <property type="entry name" value="GLYCEROL DEHYDROGENASE 1"/>
    <property type="match status" value="1"/>
</dbReference>
<evidence type="ECO:0000313" key="11">
    <source>
        <dbReference type="Proteomes" id="UP000658131"/>
    </source>
</evidence>
<gene>
    <name evidence="10" type="ORF">H8717_13240</name>
</gene>
<comment type="similarity">
    <text evidence="1">Belongs to the iron-containing alcohol dehydrogenase family.</text>
</comment>
<evidence type="ECO:0000313" key="10">
    <source>
        <dbReference type="EMBL" id="MBC8577367.1"/>
    </source>
</evidence>
<keyword evidence="4" id="KW-0520">NAD</keyword>
<dbReference type="EC" id="1.1.1.6" evidence="6"/>
<feature type="domain" description="Alcohol dehydrogenase iron-type/glycerol dehydrogenase GldA" evidence="9">
    <location>
        <begin position="8"/>
        <end position="154"/>
    </location>
</feature>
<keyword evidence="3" id="KW-0560">Oxidoreductase</keyword>
<evidence type="ECO:0000256" key="1">
    <source>
        <dbReference type="ARBA" id="ARBA00007358"/>
    </source>
</evidence>
<dbReference type="PANTHER" id="PTHR43616">
    <property type="entry name" value="GLYCEROL DEHYDROGENASE"/>
    <property type="match status" value="1"/>
</dbReference>
<dbReference type="PROSITE" id="PS00913">
    <property type="entry name" value="ADH_IRON_1"/>
    <property type="match status" value="1"/>
</dbReference>
<keyword evidence="2" id="KW-0479">Metal-binding</keyword>
<comment type="catalytic activity">
    <reaction evidence="8">
        <text>glycerol + NAD(+) = dihydroxyacetone + NADH + H(+)</text>
        <dbReference type="Rhea" id="RHEA:13769"/>
        <dbReference type="ChEBI" id="CHEBI:15378"/>
        <dbReference type="ChEBI" id="CHEBI:16016"/>
        <dbReference type="ChEBI" id="CHEBI:17754"/>
        <dbReference type="ChEBI" id="CHEBI:57540"/>
        <dbReference type="ChEBI" id="CHEBI:57945"/>
        <dbReference type="EC" id="1.1.1.6"/>
    </reaction>
</comment>
<dbReference type="EMBL" id="JACRTB010000028">
    <property type="protein sequence ID" value="MBC8577367.1"/>
    <property type="molecule type" value="Genomic_DNA"/>
</dbReference>
<sequence>MANIIASPTRYIQGKGELKNLCKHAERLGSKLFILTSNSGRGRVEPAISEGLRETECTAHYEVFRGECCDSEISRLKELYLASGCDLVVGIGGGKIHDTAKAIAYYTKSPVVIVPTIASTDAPCSALSVIYSDAGVFDRYLFLPASPNMVLVDTDVVSQAPLRLLVSGMGDALATYFEARACQRSNATNCVGGKITLAAMRLARLCYDTLLADGVKAALAVQNKVCTRAVENIIEANTYLSGIGFESGGLAGAHAIHNGLTALEETHALYHGEKVAFGTLVQLMLENAPEEELEEVIDFCMAVGLPTTLADLGVKEPDSKRLMEVATLAAAPGDTLGNMPFEVTPQTVYAAILAADAAGRYYKEEV</sequence>
<dbReference type="RefSeq" id="WP_262400775.1">
    <property type="nucleotide sequence ID" value="NZ_JACRTB010000028.1"/>
</dbReference>
<dbReference type="Pfam" id="PF00465">
    <property type="entry name" value="Fe-ADH"/>
    <property type="match status" value="1"/>
</dbReference>
<dbReference type="InterPro" id="IPR018211">
    <property type="entry name" value="ADH_Fe_CS"/>
</dbReference>
<comment type="caution">
    <text evidence="10">The sequence shown here is derived from an EMBL/GenBank/DDBJ whole genome shotgun (WGS) entry which is preliminary data.</text>
</comment>
<comment type="pathway">
    <text evidence="5">Polyol metabolism; glycerol fermentation; glycerone phosphate from glycerol (oxidative route): step 1/2.</text>
</comment>
<accession>A0ABR7NLT0</accession>
<dbReference type="PROSITE" id="PS00060">
    <property type="entry name" value="ADH_IRON_2"/>
    <property type="match status" value="1"/>
</dbReference>
<evidence type="ECO:0000259" key="9">
    <source>
        <dbReference type="Pfam" id="PF00465"/>
    </source>
</evidence>
<dbReference type="InterPro" id="IPR001670">
    <property type="entry name" value="ADH_Fe/GldA"/>
</dbReference>
<dbReference type="CDD" id="cd08170">
    <property type="entry name" value="GlyDH"/>
    <property type="match status" value="1"/>
</dbReference>
<evidence type="ECO:0000256" key="4">
    <source>
        <dbReference type="ARBA" id="ARBA00023027"/>
    </source>
</evidence>
<evidence type="ECO:0000256" key="5">
    <source>
        <dbReference type="ARBA" id="ARBA00037918"/>
    </source>
</evidence>
<evidence type="ECO:0000256" key="2">
    <source>
        <dbReference type="ARBA" id="ARBA00022723"/>
    </source>
</evidence>
<name>A0ABR7NLT0_9FIRM</name>
<evidence type="ECO:0000256" key="7">
    <source>
        <dbReference type="ARBA" id="ARBA00040132"/>
    </source>
</evidence>
<dbReference type="Gene3D" id="3.40.50.1970">
    <property type="match status" value="1"/>
</dbReference>
<reference evidence="10 11" key="1">
    <citation type="submission" date="2020-08" db="EMBL/GenBank/DDBJ databases">
        <title>Genome public.</title>
        <authorList>
            <person name="Liu C."/>
            <person name="Sun Q."/>
        </authorList>
    </citation>
    <scope>NUCLEOTIDE SEQUENCE [LARGE SCALE GENOMIC DNA]</scope>
    <source>
        <strain evidence="10 11">BX1</strain>
    </source>
</reference>
<dbReference type="SUPFAM" id="SSF56796">
    <property type="entry name" value="Dehydroquinate synthase-like"/>
    <property type="match status" value="1"/>
</dbReference>